<gene>
    <name evidence="1" type="ORF">ASU35_03655</name>
</gene>
<dbReference type="EMBL" id="LNAM01000197">
    <property type="protein sequence ID" value="KSV57819.1"/>
    <property type="molecule type" value="Genomic_DNA"/>
</dbReference>
<dbReference type="STRING" id="290052.ASU35_03655"/>
<dbReference type="OrthoDB" id="9802710at2"/>
<protein>
    <recommendedName>
        <fullName evidence="3">DUF951 domain-containing protein</fullName>
    </recommendedName>
</protein>
<dbReference type="PANTHER" id="PTHR38455:SF1">
    <property type="entry name" value="DUF951 DOMAIN-CONTAINING PROTEIN"/>
    <property type="match status" value="1"/>
</dbReference>
<sequence>MDIQVGDVIRLKKPHPCGSKEWEVLRIGMDFRLKCMGCGHQIMVPRKQIEKNIRGIEKR</sequence>
<proteinExistence type="predicted"/>
<dbReference type="InterPro" id="IPR009296">
    <property type="entry name" value="DUF951"/>
</dbReference>
<dbReference type="Pfam" id="PF06107">
    <property type="entry name" value="DUF951"/>
    <property type="match status" value="1"/>
</dbReference>
<accession>A0A0V8QB41</accession>
<reference evidence="1 2" key="1">
    <citation type="submission" date="2015-11" db="EMBL/GenBank/DDBJ databases">
        <title>Butyribacter intestini gen. nov., sp. nov., a butyric acid-producing bacterium of the family Lachnospiraceae isolated from the human faeces.</title>
        <authorList>
            <person name="Zou Y."/>
            <person name="Xue W."/>
            <person name="Luo G."/>
            <person name="Lv M."/>
        </authorList>
    </citation>
    <scope>NUCLEOTIDE SEQUENCE [LARGE SCALE GENOMIC DNA]</scope>
    <source>
        <strain evidence="1 2">ACET-33324</strain>
    </source>
</reference>
<dbReference type="PANTHER" id="PTHR38455">
    <property type="entry name" value="HYPOTHETICAL CYTOSOLIC PROTEIN"/>
    <property type="match status" value="1"/>
</dbReference>
<dbReference type="RefSeq" id="WP_058353874.1">
    <property type="nucleotide sequence ID" value="NZ_CABMMD010000197.1"/>
</dbReference>
<dbReference type="PIRSF" id="PIRSF037263">
    <property type="entry name" value="DUF951_bac"/>
    <property type="match status" value="1"/>
</dbReference>
<dbReference type="Proteomes" id="UP000054874">
    <property type="component" value="Unassembled WGS sequence"/>
</dbReference>
<evidence type="ECO:0000313" key="2">
    <source>
        <dbReference type="Proteomes" id="UP000054874"/>
    </source>
</evidence>
<evidence type="ECO:0008006" key="3">
    <source>
        <dbReference type="Google" id="ProtNLM"/>
    </source>
</evidence>
<dbReference type="AlphaFoldDB" id="A0A0V8QB41"/>
<comment type="caution">
    <text evidence="1">The sequence shown here is derived from an EMBL/GenBank/DDBJ whole genome shotgun (WGS) entry which is preliminary data.</text>
</comment>
<evidence type="ECO:0000313" key="1">
    <source>
        <dbReference type="EMBL" id="KSV57819.1"/>
    </source>
</evidence>
<name>A0A0V8QB41_9FIRM</name>
<keyword evidence="2" id="KW-1185">Reference proteome</keyword>
<organism evidence="1 2">
    <name type="scientific">Acetivibrio ethanolgignens</name>
    <dbReference type="NCBI Taxonomy" id="290052"/>
    <lineage>
        <taxon>Bacteria</taxon>
        <taxon>Bacillati</taxon>
        <taxon>Bacillota</taxon>
        <taxon>Clostridia</taxon>
        <taxon>Eubacteriales</taxon>
        <taxon>Oscillospiraceae</taxon>
        <taxon>Acetivibrio</taxon>
    </lineage>
</organism>